<feature type="binding site" description="axial binding residue" evidence="6">
    <location>
        <position position="166"/>
    </location>
    <ligand>
        <name>chlorophyll b</name>
        <dbReference type="ChEBI" id="CHEBI:61721"/>
        <label>1</label>
    </ligand>
    <ligandPart>
        <name>Mg</name>
        <dbReference type="ChEBI" id="CHEBI:25107"/>
    </ligandPart>
</feature>
<dbReference type="GO" id="GO:0009522">
    <property type="term" value="C:photosystem I"/>
    <property type="evidence" value="ECO:0007669"/>
    <property type="project" value="UniProtKB-KW"/>
</dbReference>
<feature type="binding site" evidence="6">
    <location>
        <position position="200"/>
    </location>
    <ligand>
        <name>chlorophyll a</name>
        <dbReference type="ChEBI" id="CHEBI:58416"/>
        <label>1</label>
    </ligand>
</feature>
<feature type="binding site" description="axial binding residue" evidence="6">
    <location>
        <position position="217"/>
    </location>
    <ligand>
        <name>chlorophyll a</name>
        <dbReference type="ChEBI" id="CHEBI:58416"/>
        <label>3</label>
    </ligand>
    <ligandPart>
        <name>Mg</name>
        <dbReference type="ChEBI" id="CHEBI:25107"/>
    </ligandPart>
</feature>
<dbReference type="GO" id="GO:0009765">
    <property type="term" value="P:photosynthesis, light harvesting"/>
    <property type="evidence" value="ECO:0007669"/>
    <property type="project" value="InterPro"/>
</dbReference>
<dbReference type="Proteomes" id="UP001190700">
    <property type="component" value="Unassembled WGS sequence"/>
</dbReference>
<dbReference type="Gene3D" id="1.10.3460.10">
    <property type="entry name" value="Chlorophyll a/b binding protein domain"/>
    <property type="match status" value="1"/>
</dbReference>
<keyword evidence="2 7" id="KW-0150">Chloroplast</keyword>
<protein>
    <recommendedName>
        <fullName evidence="7">Chlorophyll a-b binding protein, chloroplastic</fullName>
    </recommendedName>
</protein>
<dbReference type="InterPro" id="IPR001344">
    <property type="entry name" value="Chloro_AB-bd_pln"/>
</dbReference>
<keyword evidence="7" id="KW-0604">Photosystem II</keyword>
<dbReference type="AlphaFoldDB" id="A0AAE0FIU9"/>
<dbReference type="InterPro" id="IPR022796">
    <property type="entry name" value="Chloroa_b-bind"/>
</dbReference>
<name>A0AAE0FIU9_9CHLO</name>
<comment type="caution">
    <text evidence="8">The sequence shown here is derived from an EMBL/GenBank/DDBJ whole genome shotgun (WGS) entry which is preliminary data.</text>
</comment>
<evidence type="ECO:0000256" key="1">
    <source>
        <dbReference type="ARBA" id="ARBA00022494"/>
    </source>
</evidence>
<evidence type="ECO:0000256" key="5">
    <source>
        <dbReference type="ARBA" id="ARBA00022991"/>
    </source>
</evidence>
<keyword evidence="4 7" id="KW-0934">Plastid</keyword>
<dbReference type="EMBL" id="LGRX02017569">
    <property type="protein sequence ID" value="KAK3260604.1"/>
    <property type="molecule type" value="Genomic_DNA"/>
</dbReference>
<feature type="binding site" evidence="6">
    <location>
        <position position="89"/>
    </location>
    <ligand>
        <name>chlorophyll a</name>
        <dbReference type="ChEBI" id="CHEBI:58416"/>
        <label>1</label>
    </ligand>
</feature>
<feature type="binding site" evidence="6">
    <location>
        <position position="199"/>
    </location>
    <ligand>
        <name>chlorophyll a</name>
        <dbReference type="ChEBI" id="CHEBI:58416"/>
        <label>1</label>
    </ligand>
</feature>
<dbReference type="SUPFAM" id="SSF103511">
    <property type="entry name" value="Chlorophyll a-b binding protein"/>
    <property type="match status" value="1"/>
</dbReference>
<feature type="binding site" evidence="6">
    <location>
        <position position="92"/>
    </location>
    <ligand>
        <name>chlorophyll a</name>
        <dbReference type="ChEBI" id="CHEBI:58416"/>
        <label>1</label>
    </ligand>
</feature>
<evidence type="ECO:0000256" key="4">
    <source>
        <dbReference type="ARBA" id="ARBA00022640"/>
    </source>
</evidence>
<evidence type="ECO:0000256" key="3">
    <source>
        <dbReference type="ARBA" id="ARBA00022531"/>
    </source>
</evidence>
<dbReference type="GO" id="GO:0009535">
    <property type="term" value="C:chloroplast thylakoid membrane"/>
    <property type="evidence" value="ECO:0007669"/>
    <property type="project" value="UniProtKB-SubCell"/>
</dbReference>
<comment type="subcellular location">
    <subcellularLocation>
        <location evidence="7">Plastid</location>
        <location evidence="7">Chloroplast thylakoid membrane</location>
    </subcellularLocation>
</comment>
<keyword evidence="7" id="KW-0603">Photosystem I</keyword>
<evidence type="ECO:0000256" key="2">
    <source>
        <dbReference type="ARBA" id="ARBA00022528"/>
    </source>
</evidence>
<comment type="similarity">
    <text evidence="7">Belongs to the light-harvesting chlorophyll a/b-binding (LHC) protein family.</text>
</comment>
<evidence type="ECO:0000256" key="6">
    <source>
        <dbReference type="PIRSR" id="PIRSR601344-1"/>
    </source>
</evidence>
<keyword evidence="7" id="KW-0793">Thylakoid</keyword>
<dbReference type="GO" id="GO:0009523">
    <property type="term" value="C:photosystem II"/>
    <property type="evidence" value="ECO:0007669"/>
    <property type="project" value="UniProtKB-KW"/>
</dbReference>
<dbReference type="PANTHER" id="PTHR21649">
    <property type="entry name" value="CHLOROPHYLL A/B BINDING PROTEIN"/>
    <property type="match status" value="1"/>
</dbReference>
<reference evidence="8 9" key="1">
    <citation type="journal article" date="2015" name="Genome Biol. Evol.">
        <title>Comparative Genomics of a Bacterivorous Green Alga Reveals Evolutionary Causalities and Consequences of Phago-Mixotrophic Mode of Nutrition.</title>
        <authorList>
            <person name="Burns J.A."/>
            <person name="Paasch A."/>
            <person name="Narechania A."/>
            <person name="Kim E."/>
        </authorList>
    </citation>
    <scope>NUCLEOTIDE SEQUENCE [LARGE SCALE GENOMIC DNA]</scope>
    <source>
        <strain evidence="8 9">PLY_AMNH</strain>
    </source>
</reference>
<evidence type="ECO:0000313" key="9">
    <source>
        <dbReference type="Proteomes" id="UP001190700"/>
    </source>
</evidence>
<keyword evidence="1 6" id="KW-0148">Chlorophyll</keyword>
<comment type="function">
    <text evidence="7">The light-harvesting complex (LHC) functions as a light receptor, it captures and delivers excitation energy to photosystems with which it is closely associated.</text>
</comment>
<keyword evidence="9" id="KW-1185">Reference proteome</keyword>
<organism evidence="8 9">
    <name type="scientific">Cymbomonas tetramitiformis</name>
    <dbReference type="NCBI Taxonomy" id="36881"/>
    <lineage>
        <taxon>Eukaryota</taxon>
        <taxon>Viridiplantae</taxon>
        <taxon>Chlorophyta</taxon>
        <taxon>Pyramimonadophyceae</taxon>
        <taxon>Pyramimonadales</taxon>
        <taxon>Pyramimonadaceae</taxon>
        <taxon>Cymbomonas</taxon>
    </lineage>
</organism>
<dbReference type="Pfam" id="PF00504">
    <property type="entry name" value="Chloroa_b-bind"/>
    <property type="match status" value="1"/>
</dbReference>
<evidence type="ECO:0000313" key="8">
    <source>
        <dbReference type="EMBL" id="KAK3260604.1"/>
    </source>
</evidence>
<keyword evidence="5 7" id="KW-0157">Chromophore</keyword>
<feature type="binding site" evidence="6">
    <location>
        <position position="205"/>
    </location>
    <ligand>
        <name>chlorophyll a</name>
        <dbReference type="ChEBI" id="CHEBI:58416"/>
        <label>1</label>
    </ligand>
</feature>
<keyword evidence="3 7" id="KW-0602">Photosynthesis</keyword>
<proteinExistence type="inferred from homology"/>
<gene>
    <name evidence="8" type="ORF">CYMTET_30448</name>
</gene>
<feature type="binding site" evidence="6">
    <location>
        <position position="203"/>
    </location>
    <ligand>
        <name>chlorophyll a</name>
        <dbReference type="ChEBI" id="CHEBI:58416"/>
        <label>1</label>
    </ligand>
</feature>
<sequence length="226" mass="24409">MASLSMTPLLARTFSNAPFQAKNQKTRVATQVSRVVVAEATEETEEPAPAPPAWCAGLAGSTAPMGQFDPLNKLEGKDLNQIKLYREAEITHGRVSMLAVLGIAVGENFNPLFDGKITGPAIYHFQQVPGIFWTSLVFAIACAEGFRLTYGWVNPVGEDETGGDNLWTLREDYSPGDLGFDPLGLKPTDAAELTARENKELNNGRLAMIAVAGIVVQELITGEKIF</sequence>
<evidence type="ECO:0000256" key="7">
    <source>
        <dbReference type="RuleBase" id="RU363080"/>
    </source>
</evidence>
<dbReference type="GO" id="GO:0016168">
    <property type="term" value="F:chlorophyll binding"/>
    <property type="evidence" value="ECO:0007669"/>
    <property type="project" value="UniProtKB-KW"/>
</dbReference>
<feature type="binding site" description="axial binding residue" evidence="6">
    <location>
        <position position="94"/>
    </location>
    <ligand>
        <name>chlorophyll b</name>
        <dbReference type="ChEBI" id="CHEBI:61721"/>
        <label>1</label>
    </ligand>
    <ligandPart>
        <name>Mg</name>
        <dbReference type="ChEBI" id="CHEBI:25107"/>
    </ligandPart>
</feature>
<accession>A0AAE0FIU9</accession>